<evidence type="ECO:0000256" key="6">
    <source>
        <dbReference type="SAM" id="Phobius"/>
    </source>
</evidence>
<protein>
    <recommendedName>
        <fullName evidence="9">Major facilitator superfamily (MFS) profile domain-containing protein</fullName>
    </recommendedName>
</protein>
<organism evidence="7 8">
    <name type="scientific">Phialemonium thermophilum</name>
    <dbReference type="NCBI Taxonomy" id="223376"/>
    <lineage>
        <taxon>Eukaryota</taxon>
        <taxon>Fungi</taxon>
        <taxon>Dikarya</taxon>
        <taxon>Ascomycota</taxon>
        <taxon>Pezizomycotina</taxon>
        <taxon>Sordariomycetes</taxon>
        <taxon>Sordariomycetidae</taxon>
        <taxon>Cephalothecales</taxon>
        <taxon>Cephalothecaceae</taxon>
        <taxon>Phialemonium</taxon>
    </lineage>
</organism>
<keyword evidence="8" id="KW-1185">Reference proteome</keyword>
<name>A0ABR3XRG3_9PEZI</name>
<feature type="transmembrane region" description="Helical" evidence="6">
    <location>
        <begin position="181"/>
        <end position="201"/>
    </location>
</feature>
<dbReference type="PANTHER" id="PTHR23502">
    <property type="entry name" value="MAJOR FACILITATOR SUPERFAMILY"/>
    <property type="match status" value="1"/>
</dbReference>
<keyword evidence="2 6" id="KW-0812">Transmembrane</keyword>
<evidence type="ECO:0000256" key="2">
    <source>
        <dbReference type="ARBA" id="ARBA00022692"/>
    </source>
</evidence>
<evidence type="ECO:0008006" key="9">
    <source>
        <dbReference type="Google" id="ProtNLM"/>
    </source>
</evidence>
<dbReference type="InterPro" id="IPR011701">
    <property type="entry name" value="MFS"/>
</dbReference>
<keyword evidence="3 6" id="KW-1133">Transmembrane helix</keyword>
<dbReference type="PANTHER" id="PTHR23502:SF30">
    <property type="entry name" value="TRANSPORTER, PUTATIVE (AFU_ORTHOLOGUE AFUA_8G04702)-RELATED"/>
    <property type="match status" value="1"/>
</dbReference>
<feature type="transmembrane region" description="Helical" evidence="6">
    <location>
        <begin position="379"/>
        <end position="402"/>
    </location>
</feature>
<evidence type="ECO:0000256" key="5">
    <source>
        <dbReference type="SAM" id="MobiDB-lite"/>
    </source>
</evidence>
<feature type="transmembrane region" description="Helical" evidence="6">
    <location>
        <begin position="517"/>
        <end position="536"/>
    </location>
</feature>
<dbReference type="Pfam" id="PF07690">
    <property type="entry name" value="MFS_1"/>
    <property type="match status" value="1"/>
</dbReference>
<feature type="transmembrane region" description="Helical" evidence="6">
    <location>
        <begin position="335"/>
        <end position="359"/>
    </location>
</feature>
<feature type="transmembrane region" description="Helical" evidence="6">
    <location>
        <begin position="448"/>
        <end position="474"/>
    </location>
</feature>
<comment type="caution">
    <text evidence="7">The sequence shown here is derived from an EMBL/GenBank/DDBJ whole genome shotgun (WGS) entry which is preliminary data.</text>
</comment>
<feature type="transmembrane region" description="Helical" evidence="6">
    <location>
        <begin position="65"/>
        <end position="86"/>
    </location>
</feature>
<evidence type="ECO:0000256" key="3">
    <source>
        <dbReference type="ARBA" id="ARBA00022989"/>
    </source>
</evidence>
<feature type="transmembrane region" description="Helical" evidence="6">
    <location>
        <begin position="120"/>
        <end position="139"/>
    </location>
</feature>
<comment type="subcellular location">
    <subcellularLocation>
        <location evidence="1">Membrane</location>
        <topology evidence="1">Multi-pass membrane protein</topology>
    </subcellularLocation>
</comment>
<keyword evidence="4 6" id="KW-0472">Membrane</keyword>
<proteinExistence type="predicted"/>
<gene>
    <name evidence="7" type="ORF">VTK73DRAFT_8073</name>
</gene>
<dbReference type="EMBL" id="JAZHXJ010000056">
    <property type="protein sequence ID" value="KAL1878112.1"/>
    <property type="molecule type" value="Genomic_DNA"/>
</dbReference>
<feature type="transmembrane region" description="Helical" evidence="6">
    <location>
        <begin position="486"/>
        <end position="505"/>
    </location>
</feature>
<evidence type="ECO:0000313" key="8">
    <source>
        <dbReference type="Proteomes" id="UP001586593"/>
    </source>
</evidence>
<feature type="transmembrane region" description="Helical" evidence="6">
    <location>
        <begin position="423"/>
        <end position="442"/>
    </location>
</feature>
<feature type="transmembrane region" description="Helical" evidence="6">
    <location>
        <begin position="207"/>
        <end position="229"/>
    </location>
</feature>
<dbReference type="Proteomes" id="UP001586593">
    <property type="component" value="Unassembled WGS sequence"/>
</dbReference>
<dbReference type="SUPFAM" id="SSF103473">
    <property type="entry name" value="MFS general substrate transporter"/>
    <property type="match status" value="1"/>
</dbReference>
<reference evidence="7 8" key="1">
    <citation type="journal article" date="2024" name="Commun. Biol.">
        <title>Comparative genomic analysis of thermophilic fungi reveals convergent evolutionary adaptations and gene losses.</title>
        <authorList>
            <person name="Steindorff A.S."/>
            <person name="Aguilar-Pontes M.V."/>
            <person name="Robinson A.J."/>
            <person name="Andreopoulos B."/>
            <person name="LaButti K."/>
            <person name="Kuo A."/>
            <person name="Mondo S."/>
            <person name="Riley R."/>
            <person name="Otillar R."/>
            <person name="Haridas S."/>
            <person name="Lipzen A."/>
            <person name="Grimwood J."/>
            <person name="Schmutz J."/>
            <person name="Clum A."/>
            <person name="Reid I.D."/>
            <person name="Moisan M.C."/>
            <person name="Butler G."/>
            <person name="Nguyen T.T.M."/>
            <person name="Dewar K."/>
            <person name="Conant G."/>
            <person name="Drula E."/>
            <person name="Henrissat B."/>
            <person name="Hansel C."/>
            <person name="Singer S."/>
            <person name="Hutchinson M.I."/>
            <person name="de Vries R.P."/>
            <person name="Natvig D.O."/>
            <person name="Powell A.J."/>
            <person name="Tsang A."/>
            <person name="Grigoriev I.V."/>
        </authorList>
    </citation>
    <scope>NUCLEOTIDE SEQUENCE [LARGE SCALE GENOMIC DNA]</scope>
    <source>
        <strain evidence="7 8">ATCC 24622</strain>
    </source>
</reference>
<evidence type="ECO:0000256" key="4">
    <source>
        <dbReference type="ARBA" id="ARBA00023136"/>
    </source>
</evidence>
<dbReference type="InterPro" id="IPR036259">
    <property type="entry name" value="MFS_trans_sf"/>
</dbReference>
<evidence type="ECO:0000256" key="1">
    <source>
        <dbReference type="ARBA" id="ARBA00004141"/>
    </source>
</evidence>
<accession>A0ABR3XRG3</accession>
<sequence>MAHANPQNMVFDEEIEVVPGTVHLIDQEGTMHSKHAEGAEHDIVLVPAPSSHPDDPLNWTRRRKYLSAFCMSVYVLVTGICSSALYSTLGPLSKATGLSYGDLNSGTGYMALGVQYGKRPVYLICLAGTLGVMVWQPHVRSNGEWIATKILQGIFGAPMESLAEITVSDVFFTHERGRHMALYALALGYSNGIAPLIMGFINDGQGYQWVFYWCAIFSGVAFLIIFFFMEETNFDRRKYQNLEQAAGGEPVKNISANHDESPSNPESSDGHQAGDAKEENIPDKPLAVCVSHRSEQSTPFDQNLRTKSYAARLKPIESHGFKTKNHVLRLMGRPILLLTFPVIAYAGFLYGCNIVWLSVLNATESMVLSNPPYSMSTSIVGLTFIAPLIGTTLACAYTGLFGDRFIIKMARRNKGVMEAEHRLWLFMPSLILISFGCILWGVGAQHHIHWFGLVFAMGVISFITTAGSQISIAYCIDCYRDLGSEALASVIVVRNTMSFGIGYGVTPWVVNMGYQNAFILGAFAGLAHNLTIFPIIRWGRNLRQRSSNRYWGYVRSGADLAVNH</sequence>
<evidence type="ECO:0000313" key="7">
    <source>
        <dbReference type="EMBL" id="KAL1878112.1"/>
    </source>
</evidence>
<feature type="compositionally biased region" description="Basic and acidic residues" evidence="5">
    <location>
        <begin position="268"/>
        <end position="277"/>
    </location>
</feature>
<dbReference type="Gene3D" id="1.20.1250.20">
    <property type="entry name" value="MFS general substrate transporter like domains"/>
    <property type="match status" value="1"/>
</dbReference>
<feature type="region of interest" description="Disordered" evidence="5">
    <location>
        <begin position="250"/>
        <end position="277"/>
    </location>
</feature>